<evidence type="ECO:0000259" key="19">
    <source>
        <dbReference type="PROSITE" id="PS50109"/>
    </source>
</evidence>
<dbReference type="PROSITE" id="PS50110">
    <property type="entry name" value="RESPONSE_REGULATORY"/>
    <property type="match status" value="1"/>
</dbReference>
<dbReference type="CDD" id="cd16922">
    <property type="entry name" value="HATPase_EvgS-ArcB-TorS-like"/>
    <property type="match status" value="1"/>
</dbReference>
<dbReference type="SMART" id="SM00387">
    <property type="entry name" value="HATPase_c"/>
    <property type="match status" value="1"/>
</dbReference>
<feature type="domain" description="HPt" evidence="23">
    <location>
        <begin position="944"/>
        <end position="1037"/>
    </location>
</feature>
<dbReference type="InterPro" id="IPR036097">
    <property type="entry name" value="HisK_dim/P_sf"/>
</dbReference>
<dbReference type="InterPro" id="IPR029151">
    <property type="entry name" value="Sensor-like_sf"/>
</dbReference>
<dbReference type="Pfam" id="PF21623">
    <property type="entry name" value="HK_sensor_dom_bact"/>
    <property type="match status" value="1"/>
</dbReference>
<dbReference type="InterPro" id="IPR011006">
    <property type="entry name" value="CheY-like_superfamily"/>
</dbReference>
<dbReference type="InterPro" id="IPR035965">
    <property type="entry name" value="PAS-like_dom_sf"/>
</dbReference>
<protein>
    <recommendedName>
        <fullName evidence="3">histidine kinase</fullName>
        <ecNumber evidence="3">2.7.13.3</ecNumber>
    </recommendedName>
</protein>
<feature type="coiled-coil region" evidence="17">
    <location>
        <begin position="353"/>
        <end position="391"/>
    </location>
</feature>
<dbReference type="InterPro" id="IPR036641">
    <property type="entry name" value="HPT_dom_sf"/>
</dbReference>
<feature type="domain" description="Histidine kinase" evidence="19">
    <location>
        <begin position="536"/>
        <end position="757"/>
    </location>
</feature>
<name>A0A1T4QPP4_9GAMM</name>
<keyword evidence="8 18" id="KW-0812">Transmembrane</keyword>
<dbReference type="SMART" id="SM00448">
    <property type="entry name" value="REC"/>
    <property type="match status" value="1"/>
</dbReference>
<keyword evidence="17" id="KW-0175">Coiled coil</keyword>
<comment type="catalytic activity">
    <reaction evidence="1">
        <text>ATP + protein L-histidine = ADP + protein N-phospho-L-histidine.</text>
        <dbReference type="EC" id="2.7.13.3"/>
    </reaction>
</comment>
<evidence type="ECO:0000259" key="22">
    <source>
        <dbReference type="PROSITE" id="PS50113"/>
    </source>
</evidence>
<evidence type="ECO:0000256" key="16">
    <source>
        <dbReference type="PROSITE-ProRule" id="PRU00169"/>
    </source>
</evidence>
<evidence type="ECO:0000256" key="7">
    <source>
        <dbReference type="ARBA" id="ARBA00022679"/>
    </source>
</evidence>
<dbReference type="SUPFAM" id="SSF55874">
    <property type="entry name" value="ATPase domain of HSP90 chaperone/DNA topoisomerase II/histidine kinase"/>
    <property type="match status" value="1"/>
</dbReference>
<dbReference type="Gene3D" id="2.10.70.100">
    <property type="match status" value="1"/>
</dbReference>
<dbReference type="EMBL" id="MTSM01000003">
    <property type="protein sequence ID" value="OPX56483.1"/>
    <property type="molecule type" value="Genomic_DNA"/>
</dbReference>
<feature type="domain" description="PAS" evidence="21">
    <location>
        <begin position="384"/>
        <end position="456"/>
    </location>
</feature>
<dbReference type="GO" id="GO:0000155">
    <property type="term" value="F:phosphorelay sensor kinase activity"/>
    <property type="evidence" value="ECO:0007669"/>
    <property type="project" value="InterPro"/>
</dbReference>
<dbReference type="InterPro" id="IPR003594">
    <property type="entry name" value="HATPase_dom"/>
</dbReference>
<dbReference type="FunFam" id="1.10.287.130:FF:000004">
    <property type="entry name" value="Ethylene receptor 1"/>
    <property type="match status" value="1"/>
</dbReference>
<evidence type="ECO:0000313" key="25">
    <source>
        <dbReference type="Proteomes" id="UP000191418"/>
    </source>
</evidence>
<evidence type="ECO:0000256" key="12">
    <source>
        <dbReference type="ARBA" id="ARBA00022989"/>
    </source>
</evidence>
<dbReference type="Pfam" id="PF02518">
    <property type="entry name" value="HATPase_c"/>
    <property type="match status" value="1"/>
</dbReference>
<evidence type="ECO:0000256" key="10">
    <source>
        <dbReference type="ARBA" id="ARBA00022777"/>
    </source>
</evidence>
<dbReference type="SUPFAM" id="SSF47226">
    <property type="entry name" value="Histidine-containing phosphotransfer domain, HPT domain"/>
    <property type="match status" value="1"/>
</dbReference>
<comment type="caution">
    <text evidence="24">The sequence shown here is derived from an EMBL/GenBank/DDBJ whole genome shotgun (WGS) entry which is preliminary data.</text>
</comment>
<feature type="transmembrane region" description="Helical" evidence="18">
    <location>
        <begin position="16"/>
        <end position="34"/>
    </location>
</feature>
<keyword evidence="4" id="KW-1003">Cell membrane</keyword>
<keyword evidence="14 18" id="KW-0472">Membrane</keyword>
<dbReference type="NCBIfam" id="TIGR00229">
    <property type="entry name" value="sensory_box"/>
    <property type="match status" value="1"/>
</dbReference>
<dbReference type="Gene3D" id="3.30.565.10">
    <property type="entry name" value="Histidine kinase-like ATPase, C-terminal domain"/>
    <property type="match status" value="1"/>
</dbReference>
<dbReference type="CDD" id="cd17546">
    <property type="entry name" value="REC_hyHK_CKI1_RcsC-like"/>
    <property type="match status" value="1"/>
</dbReference>
<keyword evidence="6 16" id="KW-0597">Phosphoprotein</keyword>
<evidence type="ECO:0000256" key="13">
    <source>
        <dbReference type="ARBA" id="ARBA00023012"/>
    </source>
</evidence>
<evidence type="ECO:0000256" key="2">
    <source>
        <dbReference type="ARBA" id="ARBA00004429"/>
    </source>
</evidence>
<dbReference type="InterPro" id="IPR013655">
    <property type="entry name" value="PAS_fold_3"/>
</dbReference>
<dbReference type="SMART" id="SM00086">
    <property type="entry name" value="PAC"/>
    <property type="match status" value="1"/>
</dbReference>
<proteinExistence type="predicted"/>
<evidence type="ECO:0000256" key="3">
    <source>
        <dbReference type="ARBA" id="ARBA00012438"/>
    </source>
</evidence>
<keyword evidence="9" id="KW-0547">Nucleotide-binding</keyword>
<dbReference type="CDD" id="cd00130">
    <property type="entry name" value="PAS"/>
    <property type="match status" value="1"/>
</dbReference>
<dbReference type="Gene3D" id="1.10.287.130">
    <property type="match status" value="1"/>
</dbReference>
<dbReference type="PANTHER" id="PTHR43047:SF72">
    <property type="entry name" value="OSMOSENSING HISTIDINE PROTEIN KINASE SLN1"/>
    <property type="match status" value="1"/>
</dbReference>
<evidence type="ECO:0000256" key="14">
    <source>
        <dbReference type="ARBA" id="ARBA00023136"/>
    </source>
</evidence>
<dbReference type="Gene3D" id="3.40.50.2300">
    <property type="match status" value="1"/>
</dbReference>
<dbReference type="CDD" id="cd00082">
    <property type="entry name" value="HisKA"/>
    <property type="match status" value="1"/>
</dbReference>
<dbReference type="InterPro" id="IPR001789">
    <property type="entry name" value="Sig_transdc_resp-reg_receiver"/>
</dbReference>
<feature type="transmembrane region" description="Helical" evidence="18">
    <location>
        <begin position="311"/>
        <end position="333"/>
    </location>
</feature>
<gene>
    <name evidence="24" type="ORF">BTE48_03390</name>
</gene>
<organism evidence="24 25">
    <name type="scientific">Oceanospirillum multiglobuliferum</name>
    <dbReference type="NCBI Taxonomy" id="64969"/>
    <lineage>
        <taxon>Bacteria</taxon>
        <taxon>Pseudomonadati</taxon>
        <taxon>Pseudomonadota</taxon>
        <taxon>Gammaproteobacteria</taxon>
        <taxon>Oceanospirillales</taxon>
        <taxon>Oceanospirillaceae</taxon>
        <taxon>Oceanospirillum</taxon>
    </lineage>
</organism>
<sequence length="1040" mass="118544">MRSVNRLSSWLSHFQVEYFVLPIWLAATLTYFLSEDLRKDALTQRVLHEEQVILEQYAHHFNQQLIDALFDMKALATQIENTSTPASTLQHTLPVTLLANQHYFQARWINERGQETLRFDRINNSVNAVDSLRLQDKSDRDYVQAILRLTPYQFYISRIDLNIENNQIEQPLKPTLRIGVRLPEAQGMLVLNLDVTELLAQLNKPYNKQIQTWLVNEAGDWLQGPKAELNWGFILGQQHRIQDYLSNGIGQHLLSQPSTSYLEDDGHIYLSQHLNYANLLPDHKVDFQDQPTLVRYYPSSYIQEITQQARIFPLVLVIVLSGSLILFLILRSWRNSLNAATEQRARLHEIERLQAIENFQHQLEQEKEQLKQDLEQSYQANKKVLQRLQQATQSSEMGIWEYDIKSQTLYWDEQMYALYGYSGPQENTAYELWSSRLHPEDKVLAETAVDQAIHQRVPFDCEFRIIRPDGQERWIKADAMLITADNGDVERMVGSNQDITPTKLLTERLEFANTELQSALVKAEEANKAKSNFLANMSHEIRTPMNGVLGMLSLLYDANMPTEQHEYVKKAYESSERLLGILNDILDFSRIESGLFSLSFAPFAIDKLVQDAVEVFRVNVQQKHIEMQVQIDDQTPPYLISDVLRLGQVVSNMVGNAIKFTPEHGRILIQFRYVEKEDGGVLIISIQDNGIGITPEQQHYIFEVFSQADESTTRKFGGTGLGLSICQRLVTLLNGRIELKSVINKGSTFTLHIPMQRVSEAEHSKTNDTPLLGGKCIPDAQTPSQDNLDYSGLKVLSVDDVALNNLVVEGLLKRLGIQTRLVSCAISAIESLKAEHFDLVLMDVQMDDMNGLEATAAIRQLPNIKQPIIFGLSASVLEADRQAGLASGMNDYLMKPFRIEAFIKALINQNIVPHSTAKNAWQTLDITLPCFINLADAKQRFDSDFELLILCIESFIEEFSGLHTEYQAIFESQNLEQMYAITHKLRGVAITISDLELANAAESLESQLQDDIQADYQPLLTLMVEHLAQLKEALLERMIS</sequence>
<keyword evidence="10" id="KW-0418">Kinase</keyword>
<dbReference type="SUPFAM" id="SSF103190">
    <property type="entry name" value="Sensory domain-like"/>
    <property type="match status" value="1"/>
</dbReference>
<evidence type="ECO:0000256" key="11">
    <source>
        <dbReference type="ARBA" id="ARBA00022840"/>
    </source>
</evidence>
<evidence type="ECO:0000256" key="5">
    <source>
        <dbReference type="ARBA" id="ARBA00022519"/>
    </source>
</evidence>
<feature type="domain" description="PAC" evidence="22">
    <location>
        <begin position="459"/>
        <end position="511"/>
    </location>
</feature>
<dbReference type="PROSITE" id="PS50112">
    <property type="entry name" value="PAS"/>
    <property type="match status" value="1"/>
</dbReference>
<dbReference type="Pfam" id="PF00072">
    <property type="entry name" value="Response_reg"/>
    <property type="match status" value="1"/>
</dbReference>
<feature type="domain" description="Response regulatory" evidence="20">
    <location>
        <begin position="794"/>
        <end position="910"/>
    </location>
</feature>
<dbReference type="Pfam" id="PF00512">
    <property type="entry name" value="HisKA"/>
    <property type="match status" value="1"/>
</dbReference>
<evidence type="ECO:0000256" key="8">
    <source>
        <dbReference type="ARBA" id="ARBA00022692"/>
    </source>
</evidence>
<dbReference type="SUPFAM" id="SSF47384">
    <property type="entry name" value="Homodimeric domain of signal transducing histidine kinase"/>
    <property type="match status" value="1"/>
</dbReference>
<dbReference type="EC" id="2.7.13.3" evidence="3"/>
<dbReference type="InterPro" id="IPR001610">
    <property type="entry name" value="PAC"/>
</dbReference>
<evidence type="ECO:0000313" key="24">
    <source>
        <dbReference type="EMBL" id="OPX56483.1"/>
    </source>
</evidence>
<dbReference type="SUPFAM" id="SSF55785">
    <property type="entry name" value="PYP-like sensor domain (PAS domain)"/>
    <property type="match status" value="1"/>
</dbReference>
<evidence type="ECO:0000256" key="15">
    <source>
        <dbReference type="PROSITE-ProRule" id="PRU00110"/>
    </source>
</evidence>
<dbReference type="GO" id="GO:0005886">
    <property type="term" value="C:plasma membrane"/>
    <property type="evidence" value="ECO:0007669"/>
    <property type="project" value="UniProtKB-SubCell"/>
</dbReference>
<evidence type="ECO:0000256" key="18">
    <source>
        <dbReference type="SAM" id="Phobius"/>
    </source>
</evidence>
<accession>A0A1T4QPP4</accession>
<dbReference type="InterPro" id="IPR005467">
    <property type="entry name" value="His_kinase_dom"/>
</dbReference>
<dbReference type="InterPro" id="IPR000700">
    <property type="entry name" value="PAS-assoc_C"/>
</dbReference>
<evidence type="ECO:0000259" key="23">
    <source>
        <dbReference type="PROSITE" id="PS50894"/>
    </source>
</evidence>
<dbReference type="InterPro" id="IPR036890">
    <property type="entry name" value="HATPase_C_sf"/>
</dbReference>
<dbReference type="InterPro" id="IPR000014">
    <property type="entry name" value="PAS"/>
</dbReference>
<evidence type="ECO:0000256" key="9">
    <source>
        <dbReference type="ARBA" id="ARBA00022741"/>
    </source>
</evidence>
<evidence type="ECO:0000256" key="1">
    <source>
        <dbReference type="ARBA" id="ARBA00000085"/>
    </source>
</evidence>
<dbReference type="InterPro" id="IPR008207">
    <property type="entry name" value="Sig_transdc_His_kin_Hpt_dom"/>
</dbReference>
<keyword evidence="11" id="KW-0067">ATP-binding</keyword>
<dbReference type="InterPro" id="IPR048760">
    <property type="entry name" value="VP0354-like_sensor_dom"/>
</dbReference>
<dbReference type="Pfam" id="PF08447">
    <property type="entry name" value="PAS_3"/>
    <property type="match status" value="1"/>
</dbReference>
<evidence type="ECO:0000259" key="20">
    <source>
        <dbReference type="PROSITE" id="PS50110"/>
    </source>
</evidence>
<dbReference type="Proteomes" id="UP000191418">
    <property type="component" value="Unassembled WGS sequence"/>
</dbReference>
<dbReference type="Gene3D" id="1.20.120.160">
    <property type="entry name" value="HPT domain"/>
    <property type="match status" value="1"/>
</dbReference>
<dbReference type="PANTHER" id="PTHR43047">
    <property type="entry name" value="TWO-COMPONENT HISTIDINE PROTEIN KINASE"/>
    <property type="match status" value="1"/>
</dbReference>
<dbReference type="SMART" id="SM00388">
    <property type="entry name" value="HisKA"/>
    <property type="match status" value="1"/>
</dbReference>
<dbReference type="InterPro" id="IPR003661">
    <property type="entry name" value="HisK_dim/P_dom"/>
</dbReference>
<feature type="modified residue" description="4-aspartylphosphate" evidence="16">
    <location>
        <position position="843"/>
    </location>
</feature>
<dbReference type="PROSITE" id="PS50109">
    <property type="entry name" value="HIS_KIN"/>
    <property type="match status" value="1"/>
</dbReference>
<dbReference type="GO" id="GO:0009927">
    <property type="term" value="F:histidine phosphotransfer kinase activity"/>
    <property type="evidence" value="ECO:0007669"/>
    <property type="project" value="TreeGrafter"/>
</dbReference>
<dbReference type="OrthoDB" id="6110612at2"/>
<dbReference type="PRINTS" id="PR00344">
    <property type="entry name" value="BCTRLSENSOR"/>
</dbReference>
<keyword evidence="25" id="KW-1185">Reference proteome</keyword>
<dbReference type="Gene3D" id="3.30.450.20">
    <property type="entry name" value="PAS domain"/>
    <property type="match status" value="3"/>
</dbReference>
<keyword evidence="12 18" id="KW-1133">Transmembrane helix</keyword>
<keyword evidence="7" id="KW-0808">Transferase</keyword>
<dbReference type="STRING" id="64969.SAMN02745127_01983"/>
<evidence type="ECO:0000256" key="6">
    <source>
        <dbReference type="ARBA" id="ARBA00022553"/>
    </source>
</evidence>
<evidence type="ECO:0000256" key="4">
    <source>
        <dbReference type="ARBA" id="ARBA00022475"/>
    </source>
</evidence>
<evidence type="ECO:0000259" key="21">
    <source>
        <dbReference type="PROSITE" id="PS50112"/>
    </source>
</evidence>
<dbReference type="InterPro" id="IPR004358">
    <property type="entry name" value="Sig_transdc_His_kin-like_C"/>
</dbReference>
<keyword evidence="13" id="KW-0902">Two-component regulatory system</keyword>
<dbReference type="GO" id="GO:0005524">
    <property type="term" value="F:ATP binding"/>
    <property type="evidence" value="ECO:0007669"/>
    <property type="project" value="UniProtKB-KW"/>
</dbReference>
<feature type="modified residue" description="Phosphohistidine" evidence="15">
    <location>
        <position position="983"/>
    </location>
</feature>
<dbReference type="PROSITE" id="PS50894">
    <property type="entry name" value="HPT"/>
    <property type="match status" value="1"/>
</dbReference>
<dbReference type="SUPFAM" id="SSF52172">
    <property type="entry name" value="CheY-like"/>
    <property type="match status" value="1"/>
</dbReference>
<dbReference type="FunFam" id="3.30.565.10:FF:000010">
    <property type="entry name" value="Sensor histidine kinase RcsC"/>
    <property type="match status" value="1"/>
</dbReference>
<keyword evidence="5" id="KW-0997">Cell inner membrane</keyword>
<dbReference type="AlphaFoldDB" id="A0A1T4QPP4"/>
<dbReference type="RefSeq" id="WP_078745572.1">
    <property type="nucleotide sequence ID" value="NZ_FUXG01000012.1"/>
</dbReference>
<comment type="subcellular location">
    <subcellularLocation>
        <location evidence="2">Cell inner membrane</location>
        <topology evidence="2">Multi-pass membrane protein</topology>
    </subcellularLocation>
</comment>
<dbReference type="PROSITE" id="PS50113">
    <property type="entry name" value="PAC"/>
    <property type="match status" value="1"/>
</dbReference>
<reference evidence="24 25" key="1">
    <citation type="submission" date="2017-01" db="EMBL/GenBank/DDBJ databases">
        <title>Genome Sequencing of a Marine Spirillum, Oceanospirillum multiglobuliferum ATCC 33336, from Japan.</title>
        <authorList>
            <person name="Carney J.G."/>
            <person name="Trachtenberg A.M."/>
            <person name="Rheaume B.A."/>
            <person name="Linnane J.D."/>
            <person name="Pitts N.L."/>
            <person name="Mykles D.L."/>
            <person name="Maclea K.S."/>
        </authorList>
    </citation>
    <scope>NUCLEOTIDE SEQUENCE [LARGE SCALE GENOMIC DNA]</scope>
    <source>
        <strain evidence="24 25">ATCC 33336</strain>
    </source>
</reference>
<evidence type="ECO:0000256" key="17">
    <source>
        <dbReference type="SAM" id="Coils"/>
    </source>
</evidence>